<name>A0A7S2TKJ0_9EUKA</name>
<evidence type="ECO:0000313" key="7">
    <source>
        <dbReference type="EMBL" id="CAD9752041.1"/>
    </source>
</evidence>
<keyword evidence="4" id="KW-0539">Nucleus</keyword>
<evidence type="ECO:0000256" key="3">
    <source>
        <dbReference type="ARBA" id="ARBA00022490"/>
    </source>
</evidence>
<accession>A0A7S2TKJ0</accession>
<feature type="compositionally biased region" description="Basic residues" evidence="5">
    <location>
        <begin position="157"/>
        <end position="168"/>
    </location>
</feature>
<comment type="subcellular location">
    <subcellularLocation>
        <location evidence="2">Cytoplasm</location>
    </subcellularLocation>
    <subcellularLocation>
        <location evidence="1">Nucleus</location>
    </subcellularLocation>
</comment>
<evidence type="ECO:0000256" key="6">
    <source>
        <dbReference type="SAM" id="Phobius"/>
    </source>
</evidence>
<keyword evidence="6" id="KW-1133">Transmembrane helix</keyword>
<organism evidence="7">
    <name type="scientific">Lotharella oceanica</name>
    <dbReference type="NCBI Taxonomy" id="641309"/>
    <lineage>
        <taxon>Eukaryota</taxon>
        <taxon>Sar</taxon>
        <taxon>Rhizaria</taxon>
        <taxon>Cercozoa</taxon>
        <taxon>Chlorarachniophyceae</taxon>
        <taxon>Lotharella</taxon>
    </lineage>
</organism>
<dbReference type="AlphaFoldDB" id="A0A7S2TKJ0"/>
<dbReference type="PANTHER" id="PTHR21213">
    <property type="entry name" value="GEO09665P1-RELATED"/>
    <property type="match status" value="1"/>
</dbReference>
<evidence type="ECO:0000256" key="4">
    <source>
        <dbReference type="ARBA" id="ARBA00023242"/>
    </source>
</evidence>
<dbReference type="GO" id="GO:0005737">
    <property type="term" value="C:cytoplasm"/>
    <property type="evidence" value="ECO:0007669"/>
    <property type="project" value="UniProtKB-SubCell"/>
</dbReference>
<evidence type="ECO:0000256" key="1">
    <source>
        <dbReference type="ARBA" id="ARBA00004123"/>
    </source>
</evidence>
<dbReference type="PANTHER" id="PTHR21213:SF0">
    <property type="entry name" value="ZINC FINGER PROTEIN 706"/>
    <property type="match status" value="1"/>
</dbReference>
<feature type="transmembrane region" description="Helical" evidence="6">
    <location>
        <begin position="6"/>
        <end position="24"/>
    </location>
</feature>
<evidence type="ECO:0000256" key="2">
    <source>
        <dbReference type="ARBA" id="ARBA00004496"/>
    </source>
</evidence>
<keyword evidence="6" id="KW-0812">Transmembrane</keyword>
<protein>
    <submittedName>
        <fullName evidence="7">Uncharacterized protein</fullName>
    </submittedName>
</protein>
<gene>
    <name evidence="7" type="ORF">LSP00402_LOCUS4004</name>
</gene>
<keyword evidence="3" id="KW-0963">Cytoplasm</keyword>
<evidence type="ECO:0000256" key="5">
    <source>
        <dbReference type="SAM" id="MobiDB-lite"/>
    </source>
</evidence>
<feature type="region of interest" description="Disordered" evidence="5">
    <location>
        <begin position="145"/>
        <end position="168"/>
    </location>
</feature>
<dbReference type="SUPFAM" id="SSF118359">
    <property type="entry name" value="Expressed protein At2g23090/F21P24.15"/>
    <property type="match status" value="1"/>
</dbReference>
<dbReference type="InterPro" id="IPR045230">
    <property type="entry name" value="MBS1/2-like"/>
</dbReference>
<proteinExistence type="predicted"/>
<dbReference type="EMBL" id="HBHP01006453">
    <property type="protein sequence ID" value="CAD9752041.1"/>
    <property type="molecule type" value="Transcribed_RNA"/>
</dbReference>
<keyword evidence="6" id="KW-0472">Membrane</keyword>
<reference evidence="7" key="1">
    <citation type="submission" date="2021-01" db="EMBL/GenBank/DDBJ databases">
        <authorList>
            <person name="Corre E."/>
            <person name="Pelletier E."/>
            <person name="Niang G."/>
            <person name="Scheremetjew M."/>
            <person name="Finn R."/>
            <person name="Kale V."/>
            <person name="Holt S."/>
            <person name="Cochrane G."/>
            <person name="Meng A."/>
            <person name="Brown T."/>
            <person name="Cohen L."/>
        </authorList>
    </citation>
    <scope>NUCLEOTIDE SEQUENCE</scope>
    <source>
        <strain evidence="7">CCMP622</strain>
    </source>
</reference>
<dbReference type="GO" id="GO:0005634">
    <property type="term" value="C:nucleus"/>
    <property type="evidence" value="ECO:0007669"/>
    <property type="project" value="UniProtKB-SubCell"/>
</dbReference>
<sequence>MYSGIWNAPGVVLMLIMAVALWRGGHDSALSTRVNALPQSATLRVRGKYVVLHLQGGGRKGKENKHTKAELKAKEKAATKNMGGGAEGLMDRKGGEAGHAKFECHVCGIRSPSLTTLKIHHEAKHPKIPFDPEKAQNVHAKYGGSTRGVAVHGTLKNAKKKKKEKTRS</sequence>